<evidence type="ECO:0000313" key="2">
    <source>
        <dbReference type="EMBL" id="PIW16027.1"/>
    </source>
</evidence>
<organism evidence="2 3">
    <name type="scientific">bacterium (Candidatus Blackallbacteria) CG17_big_fil_post_rev_8_21_14_2_50_48_46</name>
    <dbReference type="NCBI Taxonomy" id="2014261"/>
    <lineage>
        <taxon>Bacteria</taxon>
        <taxon>Candidatus Blackallbacteria</taxon>
    </lineage>
</organism>
<feature type="compositionally biased region" description="Pro residues" evidence="1">
    <location>
        <begin position="143"/>
        <end position="154"/>
    </location>
</feature>
<dbReference type="AlphaFoldDB" id="A0A2M7G2J1"/>
<evidence type="ECO:0000256" key="1">
    <source>
        <dbReference type="SAM" id="MobiDB-lite"/>
    </source>
</evidence>
<gene>
    <name evidence="2" type="ORF">COW36_15050</name>
</gene>
<sequence length="154" mass="17677">MPDSAYSEQFRHTLQAVLEIGKAHPDFRFELIQEYAERLKSSQDPTLLINDWVRQLEELEIPRQEAGVRIFEYALLQARQATYRPLNPLDGFIERQLYGIQDEKMVENGTISQILKSQSETLASPMRKAPRSSQPTNPLNPRNLPPAPPNLPPK</sequence>
<reference evidence="2 3" key="1">
    <citation type="submission" date="2017-09" db="EMBL/GenBank/DDBJ databases">
        <title>Depth-based differentiation of microbial function through sediment-hosted aquifers and enrichment of novel symbionts in the deep terrestrial subsurface.</title>
        <authorList>
            <person name="Probst A.J."/>
            <person name="Ladd B."/>
            <person name="Jarett J.K."/>
            <person name="Geller-Mcgrath D.E."/>
            <person name="Sieber C.M."/>
            <person name="Emerson J.B."/>
            <person name="Anantharaman K."/>
            <person name="Thomas B.C."/>
            <person name="Malmstrom R."/>
            <person name="Stieglmeier M."/>
            <person name="Klingl A."/>
            <person name="Woyke T."/>
            <person name="Ryan C.M."/>
            <person name="Banfield J.F."/>
        </authorList>
    </citation>
    <scope>NUCLEOTIDE SEQUENCE [LARGE SCALE GENOMIC DNA]</scope>
    <source>
        <strain evidence="2">CG17_big_fil_post_rev_8_21_14_2_50_48_46</strain>
    </source>
</reference>
<dbReference type="Proteomes" id="UP000231019">
    <property type="component" value="Unassembled WGS sequence"/>
</dbReference>
<protein>
    <submittedName>
        <fullName evidence="2">Uncharacterized protein</fullName>
    </submittedName>
</protein>
<proteinExistence type="predicted"/>
<accession>A0A2M7G2J1</accession>
<evidence type="ECO:0000313" key="3">
    <source>
        <dbReference type="Proteomes" id="UP000231019"/>
    </source>
</evidence>
<name>A0A2M7G2J1_9BACT</name>
<dbReference type="EMBL" id="PFFQ01000041">
    <property type="protein sequence ID" value="PIW16027.1"/>
    <property type="molecule type" value="Genomic_DNA"/>
</dbReference>
<comment type="caution">
    <text evidence="2">The sequence shown here is derived from an EMBL/GenBank/DDBJ whole genome shotgun (WGS) entry which is preliminary data.</text>
</comment>
<feature type="region of interest" description="Disordered" evidence="1">
    <location>
        <begin position="119"/>
        <end position="154"/>
    </location>
</feature>